<sequence length="231" mass="24720">MTRIDSVRAATGSARDSVLHAAEVVAPYADMARTKAAQCAREAGVRLAPKMSQAADQARIQYDAHLAPRLVQARSHVPSRVDQAAQNAARAYRQAAEYSRPMIEQAMAVAGPAREEAAARSTAALAALRGQVTPQQIQKLVRRQQRRANAARAVKGLALLGVLAGTACAAWKWWDKQTNPDWLVEPPAATEVPQGDRLASVDGSGANTLDPEVQAMRADDEGENGGRRGRL</sequence>
<protein>
    <submittedName>
        <fullName evidence="2">DUF5324 family protein</fullName>
    </submittedName>
</protein>
<comment type="caution">
    <text evidence="2">The sequence shown here is derived from an EMBL/GenBank/DDBJ whole genome shotgun (WGS) entry which is preliminary data.</text>
</comment>
<dbReference type="Pfam" id="PF17258">
    <property type="entry name" value="DUF5324"/>
    <property type="match status" value="1"/>
</dbReference>
<dbReference type="EMBL" id="JAMWMR010000011">
    <property type="protein sequence ID" value="MCN9242076.1"/>
    <property type="molecule type" value="Genomic_DNA"/>
</dbReference>
<keyword evidence="3" id="KW-1185">Reference proteome</keyword>
<dbReference type="InterPro" id="IPR035214">
    <property type="entry name" value="DUF5324"/>
</dbReference>
<evidence type="ECO:0000313" key="2">
    <source>
        <dbReference type="EMBL" id="MCN9242076.1"/>
    </source>
</evidence>
<evidence type="ECO:0000313" key="3">
    <source>
        <dbReference type="Proteomes" id="UP001523219"/>
    </source>
</evidence>
<reference evidence="2 3" key="1">
    <citation type="submission" date="2022-05" db="EMBL/GenBank/DDBJ databases">
        <title>Streptomyces sp. nov. RY43-2 isolated from soil of a peat swamp forest.</title>
        <authorList>
            <person name="Kanchanasin P."/>
            <person name="Tanasupawat S."/>
            <person name="Phongsopitanun W."/>
        </authorList>
    </citation>
    <scope>NUCLEOTIDE SEQUENCE [LARGE SCALE GENOMIC DNA]</scope>
    <source>
        <strain evidence="2 3">RY43-2</strain>
    </source>
</reference>
<feature type="region of interest" description="Disordered" evidence="1">
    <location>
        <begin position="182"/>
        <end position="231"/>
    </location>
</feature>
<proteinExistence type="predicted"/>
<gene>
    <name evidence="2" type="ORF">NGF19_14975</name>
</gene>
<name>A0ABT0ZET5_9ACTN</name>
<accession>A0ABT0ZET5</accession>
<dbReference type="Proteomes" id="UP001523219">
    <property type="component" value="Unassembled WGS sequence"/>
</dbReference>
<evidence type="ECO:0000256" key="1">
    <source>
        <dbReference type="SAM" id="MobiDB-lite"/>
    </source>
</evidence>
<dbReference type="RefSeq" id="WP_252425377.1">
    <property type="nucleotide sequence ID" value="NZ_JAMWMR010000011.1"/>
</dbReference>
<organism evidence="2 3">
    <name type="scientific">Streptomyces macrolidinus</name>
    <dbReference type="NCBI Taxonomy" id="2952607"/>
    <lineage>
        <taxon>Bacteria</taxon>
        <taxon>Bacillati</taxon>
        <taxon>Actinomycetota</taxon>
        <taxon>Actinomycetes</taxon>
        <taxon>Kitasatosporales</taxon>
        <taxon>Streptomycetaceae</taxon>
        <taxon>Streptomyces</taxon>
    </lineage>
</organism>